<dbReference type="OrthoDB" id="3458614at2"/>
<keyword evidence="2" id="KW-1185">Reference proteome</keyword>
<gene>
    <name evidence="1" type="ORF">E9934_06265</name>
</gene>
<evidence type="ECO:0000313" key="1">
    <source>
        <dbReference type="EMBL" id="THV15937.1"/>
    </source>
</evidence>
<dbReference type="RefSeq" id="WP_136562032.1">
    <property type="nucleotide sequence ID" value="NZ_BAABLS010000010.1"/>
</dbReference>
<organism evidence="1 2">
    <name type="scientific">Nocardioides caeni</name>
    <dbReference type="NCBI Taxonomy" id="574700"/>
    <lineage>
        <taxon>Bacteria</taxon>
        <taxon>Bacillati</taxon>
        <taxon>Actinomycetota</taxon>
        <taxon>Actinomycetes</taxon>
        <taxon>Propionibacteriales</taxon>
        <taxon>Nocardioidaceae</taxon>
        <taxon>Nocardioides</taxon>
    </lineage>
</organism>
<accession>A0A4S8NGL8</accession>
<reference evidence="1 2" key="1">
    <citation type="journal article" date="2009" name="Int. J. Syst. Evol. Microbiol.">
        <title>Nocardioides caeni sp. nov., isolated from wastewater.</title>
        <authorList>
            <person name="Yoon J.H."/>
            <person name="Kang S.J."/>
            <person name="Park S."/>
            <person name="Kim W."/>
            <person name="Oh T.K."/>
        </authorList>
    </citation>
    <scope>NUCLEOTIDE SEQUENCE [LARGE SCALE GENOMIC DNA]</scope>
    <source>
        <strain evidence="1 2">DSM 23134</strain>
    </source>
</reference>
<dbReference type="Proteomes" id="UP000307087">
    <property type="component" value="Unassembled WGS sequence"/>
</dbReference>
<comment type="caution">
    <text evidence="1">The sequence shown here is derived from an EMBL/GenBank/DDBJ whole genome shotgun (WGS) entry which is preliminary data.</text>
</comment>
<protein>
    <submittedName>
        <fullName evidence="1">Uncharacterized protein</fullName>
    </submittedName>
</protein>
<name>A0A4S8NGL8_9ACTN</name>
<evidence type="ECO:0000313" key="2">
    <source>
        <dbReference type="Proteomes" id="UP000307087"/>
    </source>
</evidence>
<dbReference type="EMBL" id="STGW01000003">
    <property type="protein sequence ID" value="THV15937.1"/>
    <property type="molecule type" value="Genomic_DNA"/>
</dbReference>
<proteinExistence type="predicted"/>
<sequence>MSRQKLTIIVTCTDRKSATPVDDLMVRHLPKEEVPLRARVWRQALARATDRRPLMELYSGETWAQVRTMALRAATLGYEPDMFVASAGLGLQRASTLAPAYSATFSAGHADSVGASALEAQAWWTELPHAEIAPGGRAIWVLSEAYSRAISRHLLARTEPRDLLVFGGSSDVSERVRVPADRSLRRALGGTVTSLNVRSAVQWLNLSGGDDPFADAAWQRWHAWTQEKRHREVFDRKPLSDSAVLDFISELRAQQPSVSKTNALKVLREAGMACEQRRFSTLFQQAVAR</sequence>
<dbReference type="AlphaFoldDB" id="A0A4S8NGL8"/>